<name>C5NXM4_9BACL</name>
<keyword evidence="2" id="KW-1185">Reference proteome</keyword>
<dbReference type="RefSeq" id="WP_003145396.1">
    <property type="nucleotide sequence ID" value="NZ_ACDZ02000014.1"/>
</dbReference>
<reference evidence="1" key="2">
    <citation type="submission" date="2009-06" db="EMBL/GenBank/DDBJ databases">
        <authorList>
            <person name="Sebastian Y."/>
            <person name="Madupu R."/>
            <person name="Durkin A.S."/>
            <person name="Torralba M."/>
            <person name="Methe B."/>
            <person name="Sutton G.G."/>
            <person name="Strausberg R.L."/>
            <person name="Nelson K.E."/>
        </authorList>
    </citation>
    <scope>NUCLEOTIDE SEQUENCE [LARGE SCALE GENOMIC DNA]</scope>
    <source>
        <strain evidence="1">ATCC 10379</strain>
    </source>
</reference>
<organism evidence="1 2">
    <name type="scientific">Gemella haemolysans ATCC 10379</name>
    <dbReference type="NCBI Taxonomy" id="546270"/>
    <lineage>
        <taxon>Bacteria</taxon>
        <taxon>Bacillati</taxon>
        <taxon>Bacillota</taxon>
        <taxon>Bacilli</taxon>
        <taxon>Bacillales</taxon>
        <taxon>Gemellaceae</taxon>
        <taxon>Gemella</taxon>
    </lineage>
</organism>
<evidence type="ECO:0000313" key="2">
    <source>
        <dbReference type="Proteomes" id="UP000006004"/>
    </source>
</evidence>
<sequence>MLRETLLLGEGVIGSIGSGISTIAIGAVDLGQLAGISAIADFNVLTG</sequence>
<dbReference type="EMBL" id="ACDZ02000014">
    <property type="protein sequence ID" value="EER67940.1"/>
    <property type="molecule type" value="Genomic_DNA"/>
</dbReference>
<dbReference type="Proteomes" id="UP000006004">
    <property type="component" value="Unassembled WGS sequence"/>
</dbReference>
<reference evidence="1" key="1">
    <citation type="submission" date="2009-01" db="EMBL/GenBank/DDBJ databases">
        <authorList>
            <person name="Fulton L."/>
            <person name="Clifton S."/>
            <person name="Chinwalla A.T."/>
            <person name="Mitreva M."/>
            <person name="Sodergren E."/>
            <person name="Weinstock G."/>
            <person name="Clifton S."/>
            <person name="Dooling D.J."/>
            <person name="Fulton B."/>
            <person name="Minx P."/>
            <person name="Pepin K.H."/>
            <person name="Johnson M."/>
            <person name="Bhonagiri V."/>
            <person name="Nash W.E."/>
            <person name="Mardis E.R."/>
            <person name="Wilson R.K."/>
        </authorList>
    </citation>
    <scope>NUCLEOTIDE SEQUENCE [LARGE SCALE GENOMIC DNA]</scope>
    <source>
        <strain evidence="1">ATCC 10379</strain>
    </source>
</reference>
<proteinExistence type="predicted"/>
<evidence type="ECO:0000313" key="1">
    <source>
        <dbReference type="EMBL" id="EER67940.1"/>
    </source>
</evidence>
<dbReference type="AlphaFoldDB" id="C5NXM4"/>
<comment type="caution">
    <text evidence="1">The sequence shown here is derived from an EMBL/GenBank/DDBJ whole genome shotgun (WGS) entry which is preliminary data.</text>
</comment>
<dbReference type="GeneID" id="93289093"/>
<gene>
    <name evidence="1" type="ORF">GEMHA0001_0204</name>
</gene>
<protein>
    <submittedName>
        <fullName evidence="1">Uncharacterized protein</fullName>
    </submittedName>
</protein>
<accession>C5NXM4</accession>